<dbReference type="Proteomes" id="UP000230842">
    <property type="component" value="Unassembled WGS sequence"/>
</dbReference>
<organism evidence="2 3">
    <name type="scientific">Mumia flava</name>
    <dbReference type="NCBI Taxonomy" id="1348852"/>
    <lineage>
        <taxon>Bacteria</taxon>
        <taxon>Bacillati</taxon>
        <taxon>Actinomycetota</taxon>
        <taxon>Actinomycetes</taxon>
        <taxon>Propionibacteriales</taxon>
        <taxon>Nocardioidaceae</taxon>
        <taxon>Mumia</taxon>
    </lineage>
</organism>
<feature type="transmembrane region" description="Helical" evidence="1">
    <location>
        <begin position="49"/>
        <end position="73"/>
    </location>
</feature>
<evidence type="ECO:0000256" key="1">
    <source>
        <dbReference type="SAM" id="Phobius"/>
    </source>
</evidence>
<evidence type="ECO:0008006" key="4">
    <source>
        <dbReference type="Google" id="ProtNLM"/>
    </source>
</evidence>
<dbReference type="InterPro" id="IPR058061">
    <property type="entry name" value="SCO4848-like"/>
</dbReference>
<dbReference type="Pfam" id="PF26606">
    <property type="entry name" value="SCO4848"/>
    <property type="match status" value="1"/>
</dbReference>
<keyword evidence="3" id="KW-1185">Reference proteome</keyword>
<proteinExistence type="predicted"/>
<dbReference type="OrthoDB" id="4954985at2"/>
<keyword evidence="1" id="KW-0472">Membrane</keyword>
<name>A0A0B2B775_9ACTN</name>
<evidence type="ECO:0000313" key="3">
    <source>
        <dbReference type="Proteomes" id="UP000230842"/>
    </source>
</evidence>
<reference evidence="2 3" key="1">
    <citation type="submission" date="2017-11" db="EMBL/GenBank/DDBJ databases">
        <title>Genomic Encyclopedia of Archaeal and Bacterial Type Strains, Phase II (KMG-II): From Individual Species to Whole Genera.</title>
        <authorList>
            <person name="Goeker M."/>
        </authorList>
    </citation>
    <scope>NUCLEOTIDE SEQUENCE [LARGE SCALE GENOMIC DNA]</scope>
    <source>
        <strain evidence="2 3">DSM 27763</strain>
    </source>
</reference>
<comment type="caution">
    <text evidence="2">The sequence shown here is derived from an EMBL/GenBank/DDBJ whole genome shotgun (WGS) entry which is preliminary data.</text>
</comment>
<dbReference type="NCBIfam" id="NF046117">
    <property type="entry name" value="SCO4848_fam"/>
    <property type="match status" value="1"/>
</dbReference>
<protein>
    <recommendedName>
        <fullName evidence="4">Integral membrane protein</fullName>
    </recommendedName>
</protein>
<gene>
    <name evidence="2" type="ORF">CLV56_2095</name>
</gene>
<dbReference type="EMBL" id="PGEZ01000001">
    <property type="protein sequence ID" value="PJJ57856.1"/>
    <property type="molecule type" value="Genomic_DNA"/>
</dbReference>
<sequence>MISRGAAWFLVVAGVFNVVIWPRFGVAIWNDERAWTGAVGDSSPTSFLWVHVVLIGAAVAIALGVLWVAFTALRSRRGARSDH</sequence>
<keyword evidence="1" id="KW-1133">Transmembrane helix</keyword>
<feature type="transmembrane region" description="Helical" evidence="1">
    <location>
        <begin position="7"/>
        <end position="29"/>
    </location>
</feature>
<dbReference type="AlphaFoldDB" id="A0A0B2B775"/>
<dbReference type="RefSeq" id="WP_039363572.1">
    <property type="nucleotide sequence ID" value="NZ_PGEZ01000001.1"/>
</dbReference>
<evidence type="ECO:0000313" key="2">
    <source>
        <dbReference type="EMBL" id="PJJ57856.1"/>
    </source>
</evidence>
<keyword evidence="1" id="KW-0812">Transmembrane</keyword>
<accession>A0A0B2B775</accession>